<proteinExistence type="predicted"/>
<evidence type="ECO:0000256" key="1">
    <source>
        <dbReference type="SAM" id="MobiDB-lite"/>
    </source>
</evidence>
<reference evidence="2" key="4">
    <citation type="submission" date="2019-03" db="UniProtKB">
        <authorList>
            <consortium name="EnsemblPlants"/>
        </authorList>
    </citation>
    <scope>IDENTIFICATION</scope>
</reference>
<dbReference type="EnsemblPlants" id="AET1Gv20914700.1">
    <property type="protein sequence ID" value="AET1Gv20914700.1"/>
    <property type="gene ID" value="AET1Gv20914700"/>
</dbReference>
<dbReference type="Proteomes" id="UP000015105">
    <property type="component" value="Chromosome 1D"/>
</dbReference>
<keyword evidence="3" id="KW-1185">Reference proteome</keyword>
<protein>
    <submittedName>
        <fullName evidence="2">Uncharacterized protein</fullName>
    </submittedName>
</protein>
<dbReference type="AlphaFoldDB" id="A0A452ZTT6"/>
<evidence type="ECO:0000313" key="2">
    <source>
        <dbReference type="EnsemblPlants" id="AET1Gv20914700.1"/>
    </source>
</evidence>
<name>A0A452ZTT6_AEGTS</name>
<sequence>MMDQVDDSDPRVQSDGRISMPTKRVMVKPERLKNKCLTRPRDCAVDSWNTEEEDAVLCTRLVSCLGTG</sequence>
<organism evidence="2 3">
    <name type="scientific">Aegilops tauschii subsp. strangulata</name>
    <name type="common">Goatgrass</name>
    <dbReference type="NCBI Taxonomy" id="200361"/>
    <lineage>
        <taxon>Eukaryota</taxon>
        <taxon>Viridiplantae</taxon>
        <taxon>Streptophyta</taxon>
        <taxon>Embryophyta</taxon>
        <taxon>Tracheophyta</taxon>
        <taxon>Spermatophyta</taxon>
        <taxon>Magnoliopsida</taxon>
        <taxon>Liliopsida</taxon>
        <taxon>Poales</taxon>
        <taxon>Poaceae</taxon>
        <taxon>BOP clade</taxon>
        <taxon>Pooideae</taxon>
        <taxon>Triticodae</taxon>
        <taxon>Triticeae</taxon>
        <taxon>Triticinae</taxon>
        <taxon>Aegilops</taxon>
    </lineage>
</organism>
<dbReference type="Gramene" id="AET1Gv20914700.1">
    <property type="protein sequence ID" value="AET1Gv20914700.1"/>
    <property type="gene ID" value="AET1Gv20914700"/>
</dbReference>
<reference evidence="3" key="2">
    <citation type="journal article" date="2017" name="Nat. Plants">
        <title>The Aegilops tauschii genome reveals multiple impacts of transposons.</title>
        <authorList>
            <person name="Zhao G."/>
            <person name="Zou C."/>
            <person name="Li K."/>
            <person name="Wang K."/>
            <person name="Li T."/>
            <person name="Gao L."/>
            <person name="Zhang X."/>
            <person name="Wang H."/>
            <person name="Yang Z."/>
            <person name="Liu X."/>
            <person name="Jiang W."/>
            <person name="Mao L."/>
            <person name="Kong X."/>
            <person name="Jiao Y."/>
            <person name="Jia J."/>
        </authorList>
    </citation>
    <scope>NUCLEOTIDE SEQUENCE [LARGE SCALE GENOMIC DNA]</scope>
    <source>
        <strain evidence="3">cv. AL8/78</strain>
    </source>
</reference>
<accession>A0A452ZTT6</accession>
<reference evidence="3" key="1">
    <citation type="journal article" date="2014" name="Science">
        <title>Ancient hybridizations among the ancestral genomes of bread wheat.</title>
        <authorList>
            <consortium name="International Wheat Genome Sequencing Consortium,"/>
            <person name="Marcussen T."/>
            <person name="Sandve S.R."/>
            <person name="Heier L."/>
            <person name="Spannagl M."/>
            <person name="Pfeifer M."/>
            <person name="Jakobsen K.S."/>
            <person name="Wulff B.B."/>
            <person name="Steuernagel B."/>
            <person name="Mayer K.F."/>
            <person name="Olsen O.A."/>
        </authorList>
    </citation>
    <scope>NUCLEOTIDE SEQUENCE [LARGE SCALE GENOMIC DNA]</scope>
    <source>
        <strain evidence="3">cv. AL8/78</strain>
    </source>
</reference>
<evidence type="ECO:0000313" key="3">
    <source>
        <dbReference type="Proteomes" id="UP000015105"/>
    </source>
</evidence>
<feature type="region of interest" description="Disordered" evidence="1">
    <location>
        <begin position="1"/>
        <end position="22"/>
    </location>
</feature>
<reference evidence="2" key="3">
    <citation type="journal article" date="2017" name="Nature">
        <title>Genome sequence of the progenitor of the wheat D genome Aegilops tauschii.</title>
        <authorList>
            <person name="Luo M.C."/>
            <person name="Gu Y.Q."/>
            <person name="Puiu D."/>
            <person name="Wang H."/>
            <person name="Twardziok S.O."/>
            <person name="Deal K.R."/>
            <person name="Huo N."/>
            <person name="Zhu T."/>
            <person name="Wang L."/>
            <person name="Wang Y."/>
            <person name="McGuire P.E."/>
            <person name="Liu S."/>
            <person name="Long H."/>
            <person name="Ramasamy R.K."/>
            <person name="Rodriguez J.C."/>
            <person name="Van S.L."/>
            <person name="Yuan L."/>
            <person name="Wang Z."/>
            <person name="Xia Z."/>
            <person name="Xiao L."/>
            <person name="Anderson O.D."/>
            <person name="Ouyang S."/>
            <person name="Liang Y."/>
            <person name="Zimin A.V."/>
            <person name="Pertea G."/>
            <person name="Qi P."/>
            <person name="Bennetzen J.L."/>
            <person name="Dai X."/>
            <person name="Dawson M.W."/>
            <person name="Muller H.G."/>
            <person name="Kugler K."/>
            <person name="Rivarola-Duarte L."/>
            <person name="Spannagl M."/>
            <person name="Mayer K.F.X."/>
            <person name="Lu F.H."/>
            <person name="Bevan M.W."/>
            <person name="Leroy P."/>
            <person name="Li P."/>
            <person name="You F.M."/>
            <person name="Sun Q."/>
            <person name="Liu Z."/>
            <person name="Lyons E."/>
            <person name="Wicker T."/>
            <person name="Salzberg S.L."/>
            <person name="Devos K.M."/>
            <person name="Dvorak J."/>
        </authorList>
    </citation>
    <scope>NUCLEOTIDE SEQUENCE [LARGE SCALE GENOMIC DNA]</scope>
    <source>
        <strain evidence="2">cv. AL8/78</strain>
    </source>
</reference>
<reference evidence="2" key="5">
    <citation type="journal article" date="2021" name="G3 (Bethesda)">
        <title>Aegilops tauschii genome assembly Aet v5.0 features greater sequence contiguity and improved annotation.</title>
        <authorList>
            <person name="Wang L."/>
            <person name="Zhu T."/>
            <person name="Rodriguez J.C."/>
            <person name="Deal K.R."/>
            <person name="Dubcovsky J."/>
            <person name="McGuire P.E."/>
            <person name="Lux T."/>
            <person name="Spannagl M."/>
            <person name="Mayer K.F.X."/>
            <person name="Baldrich P."/>
            <person name="Meyers B.C."/>
            <person name="Huo N."/>
            <person name="Gu Y.Q."/>
            <person name="Zhou H."/>
            <person name="Devos K.M."/>
            <person name="Bennetzen J.L."/>
            <person name="Unver T."/>
            <person name="Budak H."/>
            <person name="Gulick P.J."/>
            <person name="Galiba G."/>
            <person name="Kalapos B."/>
            <person name="Nelson D.R."/>
            <person name="Li P."/>
            <person name="You F.M."/>
            <person name="Luo M.C."/>
            <person name="Dvorak J."/>
        </authorList>
    </citation>
    <scope>NUCLEOTIDE SEQUENCE [LARGE SCALE GENOMIC DNA]</scope>
    <source>
        <strain evidence="2">cv. AL8/78</strain>
    </source>
</reference>